<comment type="caution">
    <text evidence="1">The sequence shown here is derived from an EMBL/GenBank/DDBJ whole genome shotgun (WGS) entry which is preliminary data.</text>
</comment>
<gene>
    <name evidence="1" type="ORF">GMARGA_LOCUS26639</name>
</gene>
<accession>A0ABN7W4T2</accession>
<feature type="non-terminal residue" evidence="1">
    <location>
        <position position="1"/>
    </location>
</feature>
<evidence type="ECO:0000313" key="1">
    <source>
        <dbReference type="EMBL" id="CAG8816808.1"/>
    </source>
</evidence>
<protein>
    <submittedName>
        <fullName evidence="1">10189_t:CDS:1</fullName>
    </submittedName>
</protein>
<name>A0ABN7W4T2_GIGMA</name>
<dbReference type="EMBL" id="CAJVQB010031376">
    <property type="protein sequence ID" value="CAG8816808.1"/>
    <property type="molecule type" value="Genomic_DNA"/>
</dbReference>
<organism evidence="1 2">
    <name type="scientific">Gigaspora margarita</name>
    <dbReference type="NCBI Taxonomy" id="4874"/>
    <lineage>
        <taxon>Eukaryota</taxon>
        <taxon>Fungi</taxon>
        <taxon>Fungi incertae sedis</taxon>
        <taxon>Mucoromycota</taxon>
        <taxon>Glomeromycotina</taxon>
        <taxon>Glomeromycetes</taxon>
        <taxon>Diversisporales</taxon>
        <taxon>Gigasporaceae</taxon>
        <taxon>Gigaspora</taxon>
    </lineage>
</organism>
<reference evidence="1 2" key="1">
    <citation type="submission" date="2021-06" db="EMBL/GenBank/DDBJ databases">
        <authorList>
            <person name="Kallberg Y."/>
            <person name="Tangrot J."/>
            <person name="Rosling A."/>
        </authorList>
    </citation>
    <scope>NUCLEOTIDE SEQUENCE [LARGE SCALE GENOMIC DNA]</scope>
    <source>
        <strain evidence="1 2">120-4 pot B 10/14</strain>
    </source>
</reference>
<proteinExistence type="predicted"/>
<dbReference type="Proteomes" id="UP000789901">
    <property type="component" value="Unassembled WGS sequence"/>
</dbReference>
<keyword evidence="2" id="KW-1185">Reference proteome</keyword>
<sequence length="115" mass="13173">IVVMEQQTSFCGIYPNISRNHPKVIEARNSNVPIIEIKKLEDEIEEHYLLYSWKRVGKNVIINSFTLANNEISFLLVTNTDGVSTLIVSSVLFSKKNIQYRNDSNECSNPSIRNK</sequence>
<evidence type="ECO:0000313" key="2">
    <source>
        <dbReference type="Proteomes" id="UP000789901"/>
    </source>
</evidence>